<dbReference type="EMBL" id="JAVRRG010000016">
    <property type="protein sequence ID" value="KAK5097784.1"/>
    <property type="molecule type" value="Genomic_DNA"/>
</dbReference>
<accession>A0ABR0KIY3</accession>
<organism evidence="4 5">
    <name type="scientific">Lithohypha guttulata</name>
    <dbReference type="NCBI Taxonomy" id="1690604"/>
    <lineage>
        <taxon>Eukaryota</taxon>
        <taxon>Fungi</taxon>
        <taxon>Dikarya</taxon>
        <taxon>Ascomycota</taxon>
        <taxon>Pezizomycotina</taxon>
        <taxon>Eurotiomycetes</taxon>
        <taxon>Chaetothyriomycetidae</taxon>
        <taxon>Chaetothyriales</taxon>
        <taxon>Trichomeriaceae</taxon>
        <taxon>Lithohypha</taxon>
    </lineage>
</organism>
<dbReference type="Gene3D" id="3.40.50.720">
    <property type="entry name" value="NAD(P)-binding Rossmann-like Domain"/>
    <property type="match status" value="1"/>
</dbReference>
<evidence type="ECO:0000313" key="4">
    <source>
        <dbReference type="EMBL" id="KAK5097784.1"/>
    </source>
</evidence>
<evidence type="ECO:0000259" key="3">
    <source>
        <dbReference type="Pfam" id="PF13460"/>
    </source>
</evidence>
<sequence>MPKYALLGATGQVGRSVLKVLLESATSTGTKKQINVLVRSRSKFEKQLQTDDFKSLDHSAIGTFEAADVSDVEILARCIRGTRAVFMCVALAKNMPGCTIAQDQAKAVIGALHKLREDDGAGKLPRLVILSSAEAEVEPHFSKGIPWPIRPILYAANSNLYNDLIAAERHLREHQDWVNFCIVKSGGLSWDIARGHEVRFDKQQTFISFADLAGGMLEIADEESDKYDGKNLSVRWAELESDQRSGKTDHTSKRSLPRGWTGR</sequence>
<dbReference type="InterPro" id="IPR016040">
    <property type="entry name" value="NAD(P)-bd_dom"/>
</dbReference>
<dbReference type="Proteomes" id="UP001345013">
    <property type="component" value="Unassembled WGS sequence"/>
</dbReference>
<feature type="domain" description="NAD(P)-binding" evidence="3">
    <location>
        <begin position="8"/>
        <end position="222"/>
    </location>
</feature>
<dbReference type="Pfam" id="PF13460">
    <property type="entry name" value="NAD_binding_10"/>
    <property type="match status" value="1"/>
</dbReference>
<dbReference type="InterPro" id="IPR036291">
    <property type="entry name" value="NAD(P)-bd_dom_sf"/>
</dbReference>
<proteinExistence type="inferred from homology"/>
<protein>
    <recommendedName>
        <fullName evidence="3">NAD(P)-binding domain-containing protein</fullName>
    </recommendedName>
</protein>
<evidence type="ECO:0000313" key="5">
    <source>
        <dbReference type="Proteomes" id="UP001345013"/>
    </source>
</evidence>
<feature type="region of interest" description="Disordered" evidence="2">
    <location>
        <begin position="239"/>
        <end position="263"/>
    </location>
</feature>
<comment type="caution">
    <text evidence="4">The sequence shown here is derived from an EMBL/GenBank/DDBJ whole genome shotgun (WGS) entry which is preliminary data.</text>
</comment>
<evidence type="ECO:0000256" key="1">
    <source>
        <dbReference type="ARBA" id="ARBA00038376"/>
    </source>
</evidence>
<name>A0ABR0KIY3_9EURO</name>
<dbReference type="SUPFAM" id="SSF51735">
    <property type="entry name" value="NAD(P)-binding Rossmann-fold domains"/>
    <property type="match status" value="1"/>
</dbReference>
<evidence type="ECO:0000256" key="2">
    <source>
        <dbReference type="SAM" id="MobiDB-lite"/>
    </source>
</evidence>
<reference evidence="4 5" key="1">
    <citation type="submission" date="2023-08" db="EMBL/GenBank/DDBJ databases">
        <title>Black Yeasts Isolated from many extreme environments.</title>
        <authorList>
            <person name="Coleine C."/>
            <person name="Stajich J.E."/>
            <person name="Selbmann L."/>
        </authorList>
    </citation>
    <scope>NUCLEOTIDE SEQUENCE [LARGE SCALE GENOMIC DNA]</scope>
    <source>
        <strain evidence="4 5">CCFEE 5885</strain>
    </source>
</reference>
<dbReference type="PANTHER" id="PTHR15020:SF50">
    <property type="entry name" value="UPF0659 PROTEIN YMR090W"/>
    <property type="match status" value="1"/>
</dbReference>
<gene>
    <name evidence="4" type="ORF">LTR24_002040</name>
</gene>
<dbReference type="PANTHER" id="PTHR15020">
    <property type="entry name" value="FLAVIN REDUCTASE-RELATED"/>
    <property type="match status" value="1"/>
</dbReference>
<comment type="similarity">
    <text evidence="1">Belongs to the avfA family.</text>
</comment>
<feature type="compositionally biased region" description="Basic and acidic residues" evidence="2">
    <location>
        <begin position="239"/>
        <end position="252"/>
    </location>
</feature>
<keyword evidence="5" id="KW-1185">Reference proteome</keyword>